<proteinExistence type="predicted"/>
<accession>A0A8S5LRX2</accession>
<evidence type="ECO:0000313" key="1">
    <source>
        <dbReference type="EMBL" id="DAD72772.1"/>
    </source>
</evidence>
<protein>
    <submittedName>
        <fullName evidence="1">Type I neck protein</fullName>
    </submittedName>
</protein>
<name>A0A8S5LRX2_9CAUD</name>
<sequence length="119" mass="13172">MAISVSGDFGHLEKFLTRPRTTNMDVLGKAIVKALKDATPKDSGETAESWGYRLIPTSRGVDLEIYNSHLNNGVNVAMLIHYGHGTGTGGYVPPRPYIDKAINSVYKKTIEKILEDYFK</sequence>
<reference evidence="1" key="1">
    <citation type="journal article" date="2021" name="Proc. Natl. Acad. Sci. U.S.A.">
        <title>A Catalog of Tens of Thousands of Viruses from Human Metagenomes Reveals Hidden Associations with Chronic Diseases.</title>
        <authorList>
            <person name="Tisza M.J."/>
            <person name="Buck C.B."/>
        </authorList>
    </citation>
    <scope>NUCLEOTIDE SEQUENCE</scope>
    <source>
        <strain evidence="1">CtYBm1</strain>
    </source>
</reference>
<organism evidence="1">
    <name type="scientific">Siphoviridae sp. ctYBm1</name>
    <dbReference type="NCBI Taxonomy" id="2826374"/>
    <lineage>
        <taxon>Viruses</taxon>
        <taxon>Duplodnaviria</taxon>
        <taxon>Heunggongvirae</taxon>
        <taxon>Uroviricota</taxon>
        <taxon>Caudoviricetes</taxon>
    </lineage>
</organism>
<dbReference type="EMBL" id="BK014726">
    <property type="protein sequence ID" value="DAD72772.1"/>
    <property type="molecule type" value="Genomic_DNA"/>
</dbReference>